<sequence length="60" mass="6310">MNKLKWGALCGLVATIATSAETYLAEPNTAALSTVIMAVVTTALKVVDVFQGRRKSLDGN</sequence>
<evidence type="ECO:0000313" key="2">
    <source>
        <dbReference type="EMBL" id="UYH50574.1"/>
    </source>
</evidence>
<keyword evidence="1" id="KW-0732">Signal</keyword>
<gene>
    <name evidence="2" type="ORF">N5W20_05450</name>
</gene>
<feature type="signal peptide" evidence="1">
    <location>
        <begin position="1"/>
        <end position="19"/>
    </location>
</feature>
<dbReference type="Proteomes" id="UP001163831">
    <property type="component" value="Chromosome"/>
</dbReference>
<dbReference type="RefSeq" id="WP_319806159.1">
    <property type="nucleotide sequence ID" value="NZ_CP107052.1"/>
</dbReference>
<reference evidence="2" key="1">
    <citation type="submission" date="2022-10" db="EMBL/GenBank/DDBJ databases">
        <title>Candidatus Kirkpatrella diaphorinas gen. nov., sp. nov., an uncultured endosymbiont identified in a population of Diaphorina citri from Hawaii.</title>
        <authorList>
            <person name="Henry E.M."/>
            <person name="Carlson C.R."/>
            <person name="Kuo Y.-W."/>
        </authorList>
    </citation>
    <scope>NUCLEOTIDE SEQUENCE</scope>
    <source>
        <strain evidence="2">CADCRV1</strain>
    </source>
</reference>
<name>A0ABY6GGZ5_9PROT</name>
<feature type="chain" id="PRO_5046368755" description="Holin" evidence="1">
    <location>
        <begin position="20"/>
        <end position="60"/>
    </location>
</feature>
<protein>
    <recommendedName>
        <fullName evidence="4">Holin</fullName>
    </recommendedName>
</protein>
<evidence type="ECO:0000256" key="1">
    <source>
        <dbReference type="SAM" id="SignalP"/>
    </source>
</evidence>
<evidence type="ECO:0000313" key="3">
    <source>
        <dbReference type="Proteomes" id="UP001163831"/>
    </source>
</evidence>
<evidence type="ECO:0008006" key="4">
    <source>
        <dbReference type="Google" id="ProtNLM"/>
    </source>
</evidence>
<dbReference type="EMBL" id="CP107052">
    <property type="protein sequence ID" value="UYH50574.1"/>
    <property type="molecule type" value="Genomic_DNA"/>
</dbReference>
<organism evidence="2 3">
    <name type="scientific">Candidatus Kirkpatrickella diaphorinae</name>
    <dbReference type="NCBI Taxonomy" id="2984322"/>
    <lineage>
        <taxon>Bacteria</taxon>
        <taxon>Pseudomonadati</taxon>
        <taxon>Pseudomonadota</taxon>
        <taxon>Alphaproteobacteria</taxon>
        <taxon>Acetobacterales</taxon>
        <taxon>Acetobacteraceae</taxon>
        <taxon>Candidatus Kirkpatrickella</taxon>
    </lineage>
</organism>
<proteinExistence type="predicted"/>
<keyword evidence="3" id="KW-1185">Reference proteome</keyword>
<accession>A0ABY6GGZ5</accession>